<reference evidence="1" key="1">
    <citation type="submission" date="2016-04" db="EMBL/GenBank/DDBJ databases">
        <authorList>
            <person name="Calderon-Fernandez G.M.Sr."/>
        </authorList>
    </citation>
    <scope>NUCLEOTIDE SEQUENCE</scope>
    <source>
        <strain evidence="1">Int1</strain>
        <tissue evidence="1">Integument</tissue>
    </source>
</reference>
<reference evidence="1" key="2">
    <citation type="journal article" date="2017" name="J. Med. Entomol.">
        <title>Transcriptome Analysis of the Triatoma infestans (Hemiptera: Reduviidae) Integument.</title>
        <authorList>
            <person name="Calderon-Fernandez G.M."/>
            <person name="Moriconi D.E."/>
            <person name="Dulbecco A.B."/>
            <person name="Juarez M.P."/>
        </authorList>
    </citation>
    <scope>NUCLEOTIDE SEQUENCE</scope>
    <source>
        <strain evidence="1">Int1</strain>
        <tissue evidence="1">Integument</tissue>
    </source>
</reference>
<dbReference type="EMBL" id="GEMB01005534">
    <property type="protein sequence ID" value="JAR97787.1"/>
    <property type="molecule type" value="Transcribed_RNA"/>
</dbReference>
<sequence>MDDMDDSFINDESHYQAGNDTHIEYLRSIKSPKGGRGKFKIPMDKLCDNMDDIYSQQVEQDTEYVNELKGLQAKNKLE</sequence>
<name>A0A161MJD0_TRIIF</name>
<evidence type="ECO:0000313" key="1">
    <source>
        <dbReference type="EMBL" id="JAR97787.1"/>
    </source>
</evidence>
<accession>A0A161MJD0</accession>
<organism evidence="1">
    <name type="scientific">Triatoma infestans</name>
    <name type="common">Assassin bug</name>
    <dbReference type="NCBI Taxonomy" id="30076"/>
    <lineage>
        <taxon>Eukaryota</taxon>
        <taxon>Metazoa</taxon>
        <taxon>Ecdysozoa</taxon>
        <taxon>Arthropoda</taxon>
        <taxon>Hexapoda</taxon>
        <taxon>Insecta</taxon>
        <taxon>Pterygota</taxon>
        <taxon>Neoptera</taxon>
        <taxon>Paraneoptera</taxon>
        <taxon>Hemiptera</taxon>
        <taxon>Heteroptera</taxon>
        <taxon>Panheteroptera</taxon>
        <taxon>Cimicomorpha</taxon>
        <taxon>Reduviidae</taxon>
        <taxon>Triatominae</taxon>
        <taxon>Triatoma</taxon>
    </lineage>
</organism>
<proteinExistence type="predicted"/>
<protein>
    <submittedName>
        <fullName evidence="1">Fanconi anemia group m protein isoform x1</fullName>
    </submittedName>
</protein>
<dbReference type="AlphaFoldDB" id="A0A161MJD0"/>